<name>A0A3S2V5U1_9SPHI</name>
<accession>A0A3S2V5U1</accession>
<comment type="caution">
    <text evidence="1">The sequence shown here is derived from an EMBL/GenBank/DDBJ whole genome shotgun (WGS) entry which is preliminary data.</text>
</comment>
<sequence>MKKVLGFIGLTAMAVGLFVTTQNVDKASSTNFADMISINKANAECVYNTNFPHLNYGTCSRTPEYKCFWASAADPGNCDPALSN</sequence>
<organism evidence="1 2">
    <name type="scientific">Mucilaginibacter limnophilus</name>
    <dbReference type="NCBI Taxonomy" id="1932778"/>
    <lineage>
        <taxon>Bacteria</taxon>
        <taxon>Pseudomonadati</taxon>
        <taxon>Bacteroidota</taxon>
        <taxon>Sphingobacteriia</taxon>
        <taxon>Sphingobacteriales</taxon>
        <taxon>Sphingobacteriaceae</taxon>
        <taxon>Mucilaginibacter</taxon>
    </lineage>
</organism>
<keyword evidence="2" id="KW-1185">Reference proteome</keyword>
<proteinExistence type="predicted"/>
<gene>
    <name evidence="1" type="ORF">EOD41_19550</name>
</gene>
<evidence type="ECO:0000313" key="2">
    <source>
        <dbReference type="Proteomes" id="UP000282759"/>
    </source>
</evidence>
<evidence type="ECO:0000313" key="1">
    <source>
        <dbReference type="EMBL" id="RVT97203.1"/>
    </source>
</evidence>
<dbReference type="RefSeq" id="WP_127708193.1">
    <property type="nucleotide sequence ID" value="NZ_SACK01000013.1"/>
</dbReference>
<protein>
    <submittedName>
        <fullName evidence="1">Uncharacterized protein</fullName>
    </submittedName>
</protein>
<dbReference type="EMBL" id="SACK01000013">
    <property type="protein sequence ID" value="RVT97203.1"/>
    <property type="molecule type" value="Genomic_DNA"/>
</dbReference>
<dbReference type="AlphaFoldDB" id="A0A3S2V5U1"/>
<dbReference type="Proteomes" id="UP000282759">
    <property type="component" value="Unassembled WGS sequence"/>
</dbReference>
<reference evidence="1 2" key="1">
    <citation type="submission" date="2019-01" db="EMBL/GenBank/DDBJ databases">
        <authorList>
            <person name="Chen W.-M."/>
        </authorList>
    </citation>
    <scope>NUCLEOTIDE SEQUENCE [LARGE SCALE GENOMIC DNA]</scope>
    <source>
        <strain evidence="1 2">YBJ-36</strain>
    </source>
</reference>